<protein>
    <submittedName>
        <fullName evidence="1">Uncharacterized protein</fullName>
    </submittedName>
</protein>
<organism evidence="1 2">
    <name type="scientific">Limosa lapponica baueri</name>
    <dbReference type="NCBI Taxonomy" id="1758121"/>
    <lineage>
        <taxon>Eukaryota</taxon>
        <taxon>Metazoa</taxon>
        <taxon>Chordata</taxon>
        <taxon>Craniata</taxon>
        <taxon>Vertebrata</taxon>
        <taxon>Euteleostomi</taxon>
        <taxon>Archelosauria</taxon>
        <taxon>Archosauria</taxon>
        <taxon>Dinosauria</taxon>
        <taxon>Saurischia</taxon>
        <taxon>Theropoda</taxon>
        <taxon>Coelurosauria</taxon>
        <taxon>Aves</taxon>
        <taxon>Neognathae</taxon>
        <taxon>Neoaves</taxon>
        <taxon>Charadriiformes</taxon>
        <taxon>Scolopacidae</taxon>
        <taxon>Limosa</taxon>
    </lineage>
</organism>
<reference evidence="2" key="1">
    <citation type="submission" date="2017-11" db="EMBL/GenBank/DDBJ databases">
        <authorList>
            <person name="Lima N.C."/>
            <person name="Parody-Merino A.M."/>
            <person name="Battley P.F."/>
            <person name="Fidler A.E."/>
            <person name="Prosdocimi F."/>
        </authorList>
    </citation>
    <scope>NUCLEOTIDE SEQUENCE [LARGE SCALE GENOMIC DNA]</scope>
</reference>
<dbReference type="Proteomes" id="UP000233556">
    <property type="component" value="Unassembled WGS sequence"/>
</dbReference>
<name>A0A2I0US62_LIMLA</name>
<gene>
    <name evidence="1" type="ORF">llap_751</name>
</gene>
<dbReference type="EMBL" id="KZ505644">
    <property type="protein sequence ID" value="PKU48895.1"/>
    <property type="molecule type" value="Genomic_DNA"/>
</dbReference>
<evidence type="ECO:0000313" key="1">
    <source>
        <dbReference type="EMBL" id="PKU48895.1"/>
    </source>
</evidence>
<reference evidence="2" key="2">
    <citation type="submission" date="2017-12" db="EMBL/GenBank/DDBJ databases">
        <title>Genome sequence of the Bar-tailed Godwit (Limosa lapponica baueri).</title>
        <authorList>
            <person name="Lima N.C.B."/>
            <person name="Parody-Merino A.M."/>
            <person name="Battley P.F."/>
            <person name="Fidler A.E."/>
            <person name="Prosdocimi F."/>
        </authorList>
    </citation>
    <scope>NUCLEOTIDE SEQUENCE [LARGE SCALE GENOMIC DNA]</scope>
</reference>
<proteinExistence type="predicted"/>
<dbReference type="AlphaFoldDB" id="A0A2I0US62"/>
<sequence length="189" mass="20645">MITEKWVESSCVTGMRRQPVAEKRGEERKDQQDGQFETVQKDKNQVSVLKLGDEDMRVGRLPLWLVLGLLGQLGRLKPVVQALRLSPLVRLLGQLAFAPPLLPPSPEVSPAALLYKPAVMLIALASEKISGSLSTFIVSFGEKSFRFDDGNAQTGRLARKAGHSSGNPATVTLGTAFSGTWAYKDPMRK</sequence>
<evidence type="ECO:0000313" key="2">
    <source>
        <dbReference type="Proteomes" id="UP000233556"/>
    </source>
</evidence>
<accession>A0A2I0US62</accession>
<keyword evidence="2" id="KW-1185">Reference proteome</keyword>